<dbReference type="Pfam" id="PF05977">
    <property type="entry name" value="MFS_3"/>
    <property type="match status" value="1"/>
</dbReference>
<feature type="transmembrane region" description="Helical" evidence="7">
    <location>
        <begin position="375"/>
        <end position="394"/>
    </location>
</feature>
<reference evidence="10" key="1">
    <citation type="submission" date="2016-10" db="EMBL/GenBank/DDBJ databases">
        <authorList>
            <person name="de Groot N.N."/>
        </authorList>
    </citation>
    <scope>NUCLEOTIDE SEQUENCE [LARGE SCALE GENOMIC DNA]</scope>
    <source>
        <strain evidence="10">10nlg</strain>
    </source>
</reference>
<evidence type="ECO:0000259" key="8">
    <source>
        <dbReference type="PROSITE" id="PS50850"/>
    </source>
</evidence>
<sequence length="418" mass="45553">MNVYRQLLRNPSYVVVWIAQAASGLGSTFALFLISWLMYDMTGSTAAMGSIWMVFMIASFCTNLIAGPFIDRMPHKFLMIISESTRALTFLYLLLMYTGGNLAVWQLFPIVLVIGIAQPLFRPVSMAYVVHIVKKGLLTKANSLLEGTMQLMMLTGPALGGFVLSFAGPAPVLIVLITALGLSALLLTTVPRTGNVDTNAEVRSSWFKDFREGLQFFKLYPVLFWIGMLLLITNFGSGALQPLLLPFVLDYLDGSEFQYGLLMSSFSAGMVVASAITGTIDRPKNLRRVMLGSLTVSSVMILLLGWSPVFWVAAIITIINGMAAMIFTINNTTFYQERVPEHVRGRVFAVRTLMAQGGIPLGAGIGGVIAEGTGIPLLFSLIGLITLIALIIAWRSSVFYQLNESMQAEKDAAATKDA</sequence>
<evidence type="ECO:0000313" key="10">
    <source>
        <dbReference type="Proteomes" id="UP000199318"/>
    </source>
</evidence>
<proteinExistence type="predicted"/>
<keyword evidence="2" id="KW-0813">Transport</keyword>
<keyword evidence="5 7" id="KW-1133">Transmembrane helix</keyword>
<dbReference type="InterPro" id="IPR010290">
    <property type="entry name" value="TM_effector"/>
</dbReference>
<dbReference type="STRING" id="1464123.SAMN05444126_1489"/>
<evidence type="ECO:0000256" key="7">
    <source>
        <dbReference type="SAM" id="Phobius"/>
    </source>
</evidence>
<accession>A0A1H9WTV9</accession>
<feature type="domain" description="Major facilitator superfamily (MFS) profile" evidence="8">
    <location>
        <begin position="222"/>
        <end position="418"/>
    </location>
</feature>
<dbReference type="GO" id="GO:0022857">
    <property type="term" value="F:transmembrane transporter activity"/>
    <property type="evidence" value="ECO:0007669"/>
    <property type="project" value="InterPro"/>
</dbReference>
<evidence type="ECO:0000313" key="9">
    <source>
        <dbReference type="EMBL" id="SES37356.1"/>
    </source>
</evidence>
<keyword evidence="10" id="KW-1185">Reference proteome</keyword>
<dbReference type="EMBL" id="FOGV01000048">
    <property type="protein sequence ID" value="SES37356.1"/>
    <property type="molecule type" value="Genomic_DNA"/>
</dbReference>
<evidence type="ECO:0000256" key="6">
    <source>
        <dbReference type="ARBA" id="ARBA00023136"/>
    </source>
</evidence>
<dbReference type="InterPro" id="IPR036259">
    <property type="entry name" value="MFS_trans_sf"/>
</dbReference>
<comment type="subcellular location">
    <subcellularLocation>
        <location evidence="1">Cell membrane</location>
        <topology evidence="1">Multi-pass membrane protein</topology>
    </subcellularLocation>
</comment>
<evidence type="ECO:0000256" key="2">
    <source>
        <dbReference type="ARBA" id="ARBA00022448"/>
    </source>
</evidence>
<dbReference type="PANTHER" id="PTHR23513:SF6">
    <property type="entry name" value="MAJOR FACILITATOR SUPERFAMILY ASSOCIATED DOMAIN-CONTAINING PROTEIN"/>
    <property type="match status" value="1"/>
</dbReference>
<keyword evidence="3" id="KW-1003">Cell membrane</keyword>
<protein>
    <submittedName>
        <fullName evidence="9">Predicted arabinose efflux permease, MFS family</fullName>
    </submittedName>
</protein>
<keyword evidence="6 7" id="KW-0472">Membrane</keyword>
<dbReference type="Proteomes" id="UP000199318">
    <property type="component" value="Unassembled WGS sequence"/>
</dbReference>
<dbReference type="GO" id="GO:0005886">
    <property type="term" value="C:plasma membrane"/>
    <property type="evidence" value="ECO:0007669"/>
    <property type="project" value="UniProtKB-SubCell"/>
</dbReference>
<comment type="caution">
    <text evidence="9">The sequence shown here is derived from an EMBL/GenBank/DDBJ whole genome shotgun (WGS) entry which is preliminary data.</text>
</comment>
<dbReference type="PROSITE" id="PS50850">
    <property type="entry name" value="MFS"/>
    <property type="match status" value="1"/>
</dbReference>
<feature type="transmembrane region" description="Helical" evidence="7">
    <location>
        <begin position="312"/>
        <end position="335"/>
    </location>
</feature>
<feature type="transmembrane region" description="Helical" evidence="7">
    <location>
        <begin position="217"/>
        <end position="237"/>
    </location>
</feature>
<dbReference type="AlphaFoldDB" id="A0A1H9WTV9"/>
<feature type="transmembrane region" description="Helical" evidence="7">
    <location>
        <begin position="51"/>
        <end position="70"/>
    </location>
</feature>
<organism evidence="9 10">
    <name type="scientific">Salisediminibacterium halotolerans</name>
    <dbReference type="NCBI Taxonomy" id="517425"/>
    <lineage>
        <taxon>Bacteria</taxon>
        <taxon>Bacillati</taxon>
        <taxon>Bacillota</taxon>
        <taxon>Bacilli</taxon>
        <taxon>Bacillales</taxon>
        <taxon>Bacillaceae</taxon>
        <taxon>Salisediminibacterium</taxon>
    </lineage>
</organism>
<feature type="transmembrane region" description="Helical" evidence="7">
    <location>
        <begin position="257"/>
        <end position="277"/>
    </location>
</feature>
<evidence type="ECO:0000256" key="1">
    <source>
        <dbReference type="ARBA" id="ARBA00004651"/>
    </source>
</evidence>
<dbReference type="PANTHER" id="PTHR23513">
    <property type="entry name" value="INTEGRAL MEMBRANE EFFLUX PROTEIN-RELATED"/>
    <property type="match status" value="1"/>
</dbReference>
<feature type="transmembrane region" description="Helical" evidence="7">
    <location>
        <begin position="289"/>
        <end position="306"/>
    </location>
</feature>
<gene>
    <name evidence="9" type="ORF">SAMN05444126_1489</name>
</gene>
<feature type="transmembrane region" description="Helical" evidence="7">
    <location>
        <begin position="347"/>
        <end position="369"/>
    </location>
</feature>
<evidence type="ECO:0000256" key="3">
    <source>
        <dbReference type="ARBA" id="ARBA00022475"/>
    </source>
</evidence>
<feature type="transmembrane region" description="Helical" evidence="7">
    <location>
        <begin position="12"/>
        <end position="39"/>
    </location>
</feature>
<evidence type="ECO:0000256" key="4">
    <source>
        <dbReference type="ARBA" id="ARBA00022692"/>
    </source>
</evidence>
<dbReference type="SUPFAM" id="SSF103473">
    <property type="entry name" value="MFS general substrate transporter"/>
    <property type="match status" value="1"/>
</dbReference>
<name>A0A1H9WTV9_9BACI</name>
<dbReference type="OrthoDB" id="7055052at2"/>
<dbReference type="RefSeq" id="WP_093075322.1">
    <property type="nucleotide sequence ID" value="NZ_FOGV01000048.1"/>
</dbReference>
<dbReference type="CDD" id="cd06173">
    <property type="entry name" value="MFS_MefA_like"/>
    <property type="match status" value="1"/>
</dbReference>
<dbReference type="Gene3D" id="1.20.1250.20">
    <property type="entry name" value="MFS general substrate transporter like domains"/>
    <property type="match status" value="2"/>
</dbReference>
<feature type="transmembrane region" description="Helical" evidence="7">
    <location>
        <begin position="170"/>
        <end position="190"/>
    </location>
</feature>
<keyword evidence="4 7" id="KW-0812">Transmembrane</keyword>
<dbReference type="InterPro" id="IPR020846">
    <property type="entry name" value="MFS_dom"/>
</dbReference>
<evidence type="ECO:0000256" key="5">
    <source>
        <dbReference type="ARBA" id="ARBA00022989"/>
    </source>
</evidence>